<feature type="transmembrane region" description="Helical" evidence="1">
    <location>
        <begin position="108"/>
        <end position="126"/>
    </location>
</feature>
<dbReference type="Pfam" id="PF01569">
    <property type="entry name" value="PAP2"/>
    <property type="match status" value="1"/>
</dbReference>
<organism evidence="3 4">
    <name type="scientific">Rhizobium deserti</name>
    <dbReference type="NCBI Taxonomy" id="2547961"/>
    <lineage>
        <taxon>Bacteria</taxon>
        <taxon>Pseudomonadati</taxon>
        <taxon>Pseudomonadota</taxon>
        <taxon>Alphaproteobacteria</taxon>
        <taxon>Hyphomicrobiales</taxon>
        <taxon>Rhizobiaceae</taxon>
        <taxon>Rhizobium/Agrobacterium group</taxon>
        <taxon>Rhizobium</taxon>
    </lineage>
</organism>
<sequence length="251" mass="28001">MSVTDLDNVQNAISKTAKGKACHLLSQALLLLGFVSLIFAAMPELDLIVSRFFWQPRTGFDFKENGLLIAFRDTNRFLPWVVIGIATALLIPNAFLRNLKYPLAPHKLLFVLTFFAAGPGLGVHLIKMLVGRARPRALEEFGGNALFTPPWELTDQCARNCSFISGEAASAFALLTLVVFINPRYRILYLVAVGIVAAAFSFNRVIFGGHFLSDVVIAWNLMFVLAVLLWRSFSRNAPQIDAIFTKEIRRR</sequence>
<dbReference type="EMBL" id="SMTL01000012">
    <property type="protein sequence ID" value="TDK29348.1"/>
    <property type="molecule type" value="Genomic_DNA"/>
</dbReference>
<evidence type="ECO:0000256" key="1">
    <source>
        <dbReference type="SAM" id="Phobius"/>
    </source>
</evidence>
<evidence type="ECO:0000313" key="4">
    <source>
        <dbReference type="Proteomes" id="UP000295238"/>
    </source>
</evidence>
<feature type="domain" description="Phosphatidic acid phosphatase type 2/haloperoxidase" evidence="2">
    <location>
        <begin position="107"/>
        <end position="230"/>
    </location>
</feature>
<dbReference type="InterPro" id="IPR000326">
    <property type="entry name" value="PAP2/HPO"/>
</dbReference>
<dbReference type="RefSeq" id="WP_133318438.1">
    <property type="nucleotide sequence ID" value="NZ_SMTL01000012.1"/>
</dbReference>
<comment type="caution">
    <text evidence="3">The sequence shown here is derived from an EMBL/GenBank/DDBJ whole genome shotgun (WGS) entry which is preliminary data.</text>
</comment>
<reference evidence="3 4" key="1">
    <citation type="submission" date="2019-03" db="EMBL/GenBank/DDBJ databases">
        <title>Rhizobium sp. nov., an bacterium isolated from biocrust in Mu Us Desert.</title>
        <authorList>
            <person name="Lixiong L."/>
        </authorList>
    </citation>
    <scope>NUCLEOTIDE SEQUENCE [LARGE SCALE GENOMIC DNA]</scope>
    <source>
        <strain evidence="3 4">SPY-1</strain>
    </source>
</reference>
<keyword evidence="4" id="KW-1185">Reference proteome</keyword>
<gene>
    <name evidence="3" type="ORF">E2F50_22535</name>
</gene>
<keyword evidence="1" id="KW-0472">Membrane</keyword>
<dbReference type="SUPFAM" id="SSF48317">
    <property type="entry name" value="Acid phosphatase/Vanadium-dependent haloperoxidase"/>
    <property type="match status" value="1"/>
</dbReference>
<feature type="transmembrane region" description="Helical" evidence="1">
    <location>
        <begin position="21"/>
        <end position="42"/>
    </location>
</feature>
<keyword evidence="1" id="KW-0812">Transmembrane</keyword>
<evidence type="ECO:0000259" key="2">
    <source>
        <dbReference type="SMART" id="SM00014"/>
    </source>
</evidence>
<dbReference type="Gene3D" id="1.20.144.10">
    <property type="entry name" value="Phosphatidic acid phosphatase type 2/haloperoxidase"/>
    <property type="match status" value="1"/>
</dbReference>
<name>A0A4R5U5T3_9HYPH</name>
<feature type="transmembrane region" description="Helical" evidence="1">
    <location>
        <begin position="162"/>
        <end position="180"/>
    </location>
</feature>
<dbReference type="AlphaFoldDB" id="A0A4R5U5T3"/>
<dbReference type="Proteomes" id="UP000295238">
    <property type="component" value="Unassembled WGS sequence"/>
</dbReference>
<dbReference type="InterPro" id="IPR036938">
    <property type="entry name" value="PAP2/HPO_sf"/>
</dbReference>
<proteinExistence type="predicted"/>
<feature type="transmembrane region" description="Helical" evidence="1">
    <location>
        <begin position="77"/>
        <end position="96"/>
    </location>
</feature>
<dbReference type="SMART" id="SM00014">
    <property type="entry name" value="acidPPc"/>
    <property type="match status" value="1"/>
</dbReference>
<dbReference type="CDD" id="cd03396">
    <property type="entry name" value="PAP2_like_6"/>
    <property type="match status" value="1"/>
</dbReference>
<keyword evidence="1" id="KW-1133">Transmembrane helix</keyword>
<feature type="transmembrane region" description="Helical" evidence="1">
    <location>
        <begin position="187"/>
        <end position="205"/>
    </location>
</feature>
<feature type="transmembrane region" description="Helical" evidence="1">
    <location>
        <begin position="211"/>
        <end position="230"/>
    </location>
</feature>
<dbReference type="OrthoDB" id="9813524at2"/>
<evidence type="ECO:0000313" key="3">
    <source>
        <dbReference type="EMBL" id="TDK29348.1"/>
    </source>
</evidence>
<protein>
    <submittedName>
        <fullName evidence="3">Phosphatase PAP2 family protein</fullName>
    </submittedName>
</protein>
<accession>A0A4R5U5T3</accession>